<dbReference type="InterPro" id="IPR036812">
    <property type="entry name" value="NAD(P)_OxRdtase_dom_sf"/>
</dbReference>
<keyword evidence="2" id="KW-1185">Reference proteome</keyword>
<accession>A0AAD2DS28</accession>
<dbReference type="Gene3D" id="3.20.20.100">
    <property type="entry name" value="NADP-dependent oxidoreductase domain"/>
    <property type="match status" value="1"/>
</dbReference>
<dbReference type="EMBL" id="OU503040">
    <property type="protein sequence ID" value="CAI9762508.1"/>
    <property type="molecule type" value="Genomic_DNA"/>
</dbReference>
<dbReference type="AlphaFoldDB" id="A0AAD2DS28"/>
<protein>
    <recommendedName>
        <fullName evidence="3">NADP-dependent oxidoreductase domain-containing protein</fullName>
    </recommendedName>
</protein>
<evidence type="ECO:0008006" key="3">
    <source>
        <dbReference type="Google" id="ProtNLM"/>
    </source>
</evidence>
<reference evidence="1" key="1">
    <citation type="submission" date="2023-05" db="EMBL/GenBank/DDBJ databases">
        <authorList>
            <person name="Huff M."/>
        </authorList>
    </citation>
    <scope>NUCLEOTIDE SEQUENCE</scope>
</reference>
<dbReference type="Proteomes" id="UP000834106">
    <property type="component" value="Chromosome 5"/>
</dbReference>
<proteinExistence type="predicted"/>
<name>A0AAD2DS28_9LAMI</name>
<evidence type="ECO:0000313" key="1">
    <source>
        <dbReference type="EMBL" id="CAI9762508.1"/>
    </source>
</evidence>
<evidence type="ECO:0000313" key="2">
    <source>
        <dbReference type="Proteomes" id="UP000834106"/>
    </source>
</evidence>
<dbReference type="SUPFAM" id="SSF51430">
    <property type="entry name" value="NAD(P)-linked oxidoreductase"/>
    <property type="match status" value="1"/>
</dbReference>
<sequence length="108" mass="12108">MGPLSESPTGFGTWAWGNQLLWDYQESIDIGVSNYWPKQLLKIRDYLRAQRSAIAPAQVAIHWCICKGTIPILVVKSVKQAEENLGALGWQLNSDKLLQLENEALESP</sequence>
<organism evidence="1 2">
    <name type="scientific">Fraxinus pennsylvanica</name>
    <dbReference type="NCBI Taxonomy" id="56036"/>
    <lineage>
        <taxon>Eukaryota</taxon>
        <taxon>Viridiplantae</taxon>
        <taxon>Streptophyta</taxon>
        <taxon>Embryophyta</taxon>
        <taxon>Tracheophyta</taxon>
        <taxon>Spermatophyta</taxon>
        <taxon>Magnoliopsida</taxon>
        <taxon>eudicotyledons</taxon>
        <taxon>Gunneridae</taxon>
        <taxon>Pentapetalae</taxon>
        <taxon>asterids</taxon>
        <taxon>lamiids</taxon>
        <taxon>Lamiales</taxon>
        <taxon>Oleaceae</taxon>
        <taxon>Oleeae</taxon>
        <taxon>Fraxinus</taxon>
    </lineage>
</organism>
<gene>
    <name evidence="1" type="ORF">FPE_LOCUS9938</name>
</gene>